<evidence type="ECO:0000256" key="6">
    <source>
        <dbReference type="ARBA" id="ARBA00022833"/>
    </source>
</evidence>
<dbReference type="GO" id="GO:0031901">
    <property type="term" value="C:early endosome membrane"/>
    <property type="evidence" value="ECO:0007669"/>
    <property type="project" value="UniProtKB-SubCell"/>
</dbReference>
<dbReference type="Pfam" id="PF01545">
    <property type="entry name" value="Cation_efflux"/>
    <property type="match status" value="1"/>
</dbReference>
<dbReference type="OrthoDB" id="5980560at2759"/>
<dbReference type="EMBL" id="ASPP01025395">
    <property type="protein sequence ID" value="ETO08058.1"/>
    <property type="molecule type" value="Genomic_DNA"/>
</dbReference>
<dbReference type="SUPFAM" id="SSF161111">
    <property type="entry name" value="Cation efflux protein transmembrane domain-like"/>
    <property type="match status" value="1"/>
</dbReference>
<evidence type="ECO:0000256" key="4">
    <source>
        <dbReference type="ARBA" id="ARBA00022692"/>
    </source>
</evidence>
<organism evidence="13 14">
    <name type="scientific">Reticulomyxa filosa</name>
    <dbReference type="NCBI Taxonomy" id="46433"/>
    <lineage>
        <taxon>Eukaryota</taxon>
        <taxon>Sar</taxon>
        <taxon>Rhizaria</taxon>
        <taxon>Retaria</taxon>
        <taxon>Foraminifera</taxon>
        <taxon>Monothalamids</taxon>
        <taxon>Reticulomyxidae</taxon>
        <taxon>Reticulomyxa</taxon>
    </lineage>
</organism>
<evidence type="ECO:0000256" key="5">
    <source>
        <dbReference type="ARBA" id="ARBA00022753"/>
    </source>
</evidence>
<keyword evidence="7 11" id="KW-1133">Transmembrane helix</keyword>
<comment type="caution">
    <text evidence="13">The sequence shown here is derived from an EMBL/GenBank/DDBJ whole genome shotgun (WGS) entry which is preliminary data.</text>
</comment>
<keyword evidence="14" id="KW-1185">Reference proteome</keyword>
<protein>
    <recommendedName>
        <fullName evidence="12">Cation efflux protein transmembrane domain-containing protein</fullName>
    </recommendedName>
</protein>
<evidence type="ECO:0000256" key="2">
    <source>
        <dbReference type="ARBA" id="ARBA00004644"/>
    </source>
</evidence>
<evidence type="ECO:0000256" key="3">
    <source>
        <dbReference type="ARBA" id="ARBA00008731"/>
    </source>
</evidence>
<comment type="similarity">
    <text evidence="3">Belongs to the TMEM163 family.</text>
</comment>
<evidence type="ECO:0000256" key="7">
    <source>
        <dbReference type="ARBA" id="ARBA00022989"/>
    </source>
</evidence>
<keyword evidence="9 11" id="KW-0472">Membrane</keyword>
<accession>X6M1M2</accession>
<dbReference type="Proteomes" id="UP000023152">
    <property type="component" value="Unassembled WGS sequence"/>
</dbReference>
<keyword evidence="6" id="KW-0862">Zinc</keyword>
<reference evidence="13 14" key="1">
    <citation type="journal article" date="2013" name="Curr. Biol.">
        <title>The Genome of the Foraminiferan Reticulomyxa filosa.</title>
        <authorList>
            <person name="Glockner G."/>
            <person name="Hulsmann N."/>
            <person name="Schleicher M."/>
            <person name="Noegel A.A."/>
            <person name="Eichinger L."/>
            <person name="Gallinger C."/>
            <person name="Pawlowski J."/>
            <person name="Sierra R."/>
            <person name="Euteneuer U."/>
            <person name="Pillet L."/>
            <person name="Moustafa A."/>
            <person name="Platzer M."/>
            <person name="Groth M."/>
            <person name="Szafranski K."/>
            <person name="Schliwa M."/>
        </authorList>
    </citation>
    <scope>NUCLEOTIDE SEQUENCE [LARGE SCALE GENOMIC DNA]</scope>
</reference>
<dbReference type="PANTHER" id="PTHR31937">
    <property type="entry name" value="TRANSMEMBRANE PROTEIN 163"/>
    <property type="match status" value="1"/>
</dbReference>
<feature type="transmembrane region" description="Helical" evidence="11">
    <location>
        <begin position="69"/>
        <end position="94"/>
    </location>
</feature>
<dbReference type="InterPro" id="IPR026765">
    <property type="entry name" value="Tmem163"/>
</dbReference>
<feature type="transmembrane region" description="Helical" evidence="11">
    <location>
        <begin position="100"/>
        <end position="126"/>
    </location>
</feature>
<dbReference type="AlphaFoldDB" id="X6M1M2"/>
<evidence type="ECO:0000259" key="12">
    <source>
        <dbReference type="Pfam" id="PF01545"/>
    </source>
</evidence>
<evidence type="ECO:0000256" key="8">
    <source>
        <dbReference type="ARBA" id="ARBA00023018"/>
    </source>
</evidence>
<feature type="domain" description="Cation efflux protein transmembrane" evidence="12">
    <location>
        <begin position="157"/>
        <end position="278"/>
    </location>
</feature>
<name>X6M1M2_RETFI</name>
<keyword evidence="5" id="KW-0967">Endosome</keyword>
<evidence type="ECO:0000313" key="13">
    <source>
        <dbReference type="EMBL" id="ETO08058.1"/>
    </source>
</evidence>
<evidence type="ECO:0000256" key="10">
    <source>
        <dbReference type="ARBA" id="ARBA00023329"/>
    </source>
</evidence>
<keyword evidence="4 11" id="KW-0812">Transmembrane</keyword>
<evidence type="ECO:0000256" key="1">
    <source>
        <dbReference type="ARBA" id="ARBA00004146"/>
    </source>
</evidence>
<evidence type="ECO:0000313" key="14">
    <source>
        <dbReference type="Proteomes" id="UP000023152"/>
    </source>
</evidence>
<evidence type="ECO:0000256" key="11">
    <source>
        <dbReference type="SAM" id="Phobius"/>
    </source>
</evidence>
<sequence length="391" mass="43157">RYIYACSSYCNYLQTTLITHSKDKRDIRNKKSLLLQCFLDRSIKKKKMDTNHSLNNNKKELTSALRDKWIFYSYVLLVATICDNIVEGIVSVYWGSGDDAISLLGFGIDSFIEVASAALVLSHILWEFSSRRRANAPETANKSQTTLMALERERKLTFIIGLLLALLAISVVASAIVRLVQGTTPDSTVPGIIISVAALTGSIFLFYFKTRAAVILNSSALTSEANCTLSCIKLSTILLIGSLMYAIDNRLWWVDGTTSICIGLRVGYEGILTIRQCFKKEFTGGCGCCSGSDSYLAKYWRKRIEQEYNMDAPKIRTTPAKVCAKGCCENVVDTSNEKEKLCKQSVVVVQQDSPTAPLLKAAGAACEGNKKKCQKPCCKKSEAEGVQFLTN</sequence>
<dbReference type="Gene3D" id="1.20.1510.10">
    <property type="entry name" value="Cation efflux protein transmembrane domain"/>
    <property type="match status" value="1"/>
</dbReference>
<feature type="non-terminal residue" evidence="13">
    <location>
        <position position="1"/>
    </location>
</feature>
<dbReference type="PANTHER" id="PTHR31937:SF2">
    <property type="entry name" value="TRANSMEMBRANE PROTEIN 163"/>
    <property type="match status" value="1"/>
</dbReference>
<dbReference type="GO" id="GO:0008324">
    <property type="term" value="F:monoatomic cation transmembrane transporter activity"/>
    <property type="evidence" value="ECO:0007669"/>
    <property type="project" value="InterPro"/>
</dbReference>
<evidence type="ECO:0000256" key="9">
    <source>
        <dbReference type="ARBA" id="ARBA00023136"/>
    </source>
</evidence>
<feature type="transmembrane region" description="Helical" evidence="11">
    <location>
        <begin position="189"/>
        <end position="208"/>
    </location>
</feature>
<proteinExistence type="inferred from homology"/>
<keyword evidence="8" id="KW-0770">Synapse</keyword>
<gene>
    <name evidence="13" type="ORF">RFI_29332</name>
</gene>
<comment type="subcellular location">
    <subcellularLocation>
        <location evidence="2">Cytoplasmic vesicle</location>
        <location evidence="2">Secretory vesicle</location>
        <location evidence="2">Synaptic vesicle membrane</location>
        <topology evidence="2">Multi-pass membrane protein</topology>
    </subcellularLocation>
    <subcellularLocation>
        <location evidence="1">Early endosome membrane</location>
    </subcellularLocation>
</comment>
<keyword evidence="10" id="KW-0968">Cytoplasmic vesicle</keyword>
<dbReference type="InterPro" id="IPR058533">
    <property type="entry name" value="Cation_efflux_TM"/>
</dbReference>
<dbReference type="InterPro" id="IPR027469">
    <property type="entry name" value="Cation_efflux_TMD_sf"/>
</dbReference>
<feature type="transmembrane region" description="Helical" evidence="11">
    <location>
        <begin position="156"/>
        <end position="177"/>
    </location>
</feature>